<name>A0A0A9FHN9_ARUDO</name>
<feature type="region of interest" description="Disordered" evidence="1">
    <location>
        <begin position="1"/>
        <end position="22"/>
    </location>
</feature>
<dbReference type="EMBL" id="GBRH01190103">
    <property type="protein sequence ID" value="JAE07793.1"/>
    <property type="molecule type" value="Transcribed_RNA"/>
</dbReference>
<dbReference type="AlphaFoldDB" id="A0A0A9FHN9"/>
<accession>A0A0A9FHN9</accession>
<organism evidence="2">
    <name type="scientific">Arundo donax</name>
    <name type="common">Giant reed</name>
    <name type="synonym">Donax arundinaceus</name>
    <dbReference type="NCBI Taxonomy" id="35708"/>
    <lineage>
        <taxon>Eukaryota</taxon>
        <taxon>Viridiplantae</taxon>
        <taxon>Streptophyta</taxon>
        <taxon>Embryophyta</taxon>
        <taxon>Tracheophyta</taxon>
        <taxon>Spermatophyta</taxon>
        <taxon>Magnoliopsida</taxon>
        <taxon>Liliopsida</taxon>
        <taxon>Poales</taxon>
        <taxon>Poaceae</taxon>
        <taxon>PACMAD clade</taxon>
        <taxon>Arundinoideae</taxon>
        <taxon>Arundineae</taxon>
        <taxon>Arundo</taxon>
    </lineage>
</organism>
<sequence length="22" mass="2653">MALSRGARERGVRRRRRGERRA</sequence>
<reference evidence="2" key="2">
    <citation type="journal article" date="2015" name="Data Brief">
        <title>Shoot transcriptome of the giant reed, Arundo donax.</title>
        <authorList>
            <person name="Barrero R.A."/>
            <person name="Guerrero F.D."/>
            <person name="Moolhuijzen P."/>
            <person name="Goolsby J.A."/>
            <person name="Tidwell J."/>
            <person name="Bellgard S.E."/>
            <person name="Bellgard M.I."/>
        </authorList>
    </citation>
    <scope>NUCLEOTIDE SEQUENCE</scope>
    <source>
        <tissue evidence="2">Shoot tissue taken approximately 20 cm above the soil surface</tissue>
    </source>
</reference>
<feature type="compositionally biased region" description="Basic residues" evidence="1">
    <location>
        <begin position="11"/>
        <end position="22"/>
    </location>
</feature>
<protein>
    <submittedName>
        <fullName evidence="2">Uncharacterized protein</fullName>
    </submittedName>
</protein>
<reference evidence="2" key="1">
    <citation type="submission" date="2014-09" db="EMBL/GenBank/DDBJ databases">
        <authorList>
            <person name="Magalhaes I.L.F."/>
            <person name="Oliveira U."/>
            <person name="Santos F.R."/>
            <person name="Vidigal T.H.D.A."/>
            <person name="Brescovit A.D."/>
            <person name="Santos A.J."/>
        </authorList>
    </citation>
    <scope>NUCLEOTIDE SEQUENCE</scope>
    <source>
        <tissue evidence="2">Shoot tissue taken approximately 20 cm above the soil surface</tissue>
    </source>
</reference>
<evidence type="ECO:0000256" key="1">
    <source>
        <dbReference type="SAM" id="MobiDB-lite"/>
    </source>
</evidence>
<feature type="compositionally biased region" description="Basic and acidic residues" evidence="1">
    <location>
        <begin position="1"/>
        <end position="10"/>
    </location>
</feature>
<proteinExistence type="predicted"/>
<evidence type="ECO:0000313" key="2">
    <source>
        <dbReference type="EMBL" id="JAE07793.1"/>
    </source>
</evidence>